<proteinExistence type="predicted"/>
<dbReference type="Proteomes" id="UP001194696">
    <property type="component" value="Unassembled WGS sequence"/>
</dbReference>
<evidence type="ECO:0000313" key="2">
    <source>
        <dbReference type="EMBL" id="KAG0290620.1"/>
    </source>
</evidence>
<comment type="caution">
    <text evidence="2">The sequence shown here is derived from an EMBL/GenBank/DDBJ whole genome shotgun (WGS) entry which is preliminary data.</text>
</comment>
<sequence length="380" mass="39957">MNCYQCAVCSLPFQSLIASMYCSERCYIVDGMAYYYQSFSDSTITTAVCPSTAAAVATATSSVSNWSLRTPEYDTIDLYYHHDSTSPQVRKNKTLPPPTLSPILVPTPSQTTRRTTPTTRTTRSRSSSVLSASSWSADSSSSSGSTMNTSVSGGSSGTSSGSSDDGDDDPLSTNWPKMDRLASSSSFFDRHLSSNGRAQWDPISLGWTTTSDTLPASPFCTRSELPSPASAWEKEEDLTFSSSSSPRKYLALSASIWGPGWHQVEPLPPSFVKTLEQSELELQAQAQALALEKAALAAANPKAIAKKAKREAKAAAAAAAAALAAAAGQEQGEGEVQDAVMTGADSCSAVATASTIDGAGSALPNSLCSSRLPRSLQFVD</sequence>
<reference evidence="2 3" key="1">
    <citation type="journal article" date="2020" name="Fungal Divers.">
        <title>Resolving the Mortierellaceae phylogeny through synthesis of multi-gene phylogenetics and phylogenomics.</title>
        <authorList>
            <person name="Vandepol N."/>
            <person name="Liber J."/>
            <person name="Desiro A."/>
            <person name="Na H."/>
            <person name="Kennedy M."/>
            <person name="Barry K."/>
            <person name="Grigoriev I.V."/>
            <person name="Miller A.N."/>
            <person name="O'Donnell K."/>
            <person name="Stajich J.E."/>
            <person name="Bonito G."/>
        </authorList>
    </citation>
    <scope>NUCLEOTIDE SEQUENCE [LARGE SCALE GENOMIC DNA]</scope>
    <source>
        <strain evidence="2 3">AD045</strain>
    </source>
</reference>
<feature type="compositionally biased region" description="Low complexity" evidence="1">
    <location>
        <begin position="106"/>
        <end position="163"/>
    </location>
</feature>
<evidence type="ECO:0000313" key="3">
    <source>
        <dbReference type="Proteomes" id="UP001194696"/>
    </source>
</evidence>
<feature type="region of interest" description="Disordered" evidence="1">
    <location>
        <begin position="86"/>
        <end position="176"/>
    </location>
</feature>
<name>A0ABQ7K3W1_9FUNG</name>
<accession>A0ABQ7K3W1</accession>
<gene>
    <name evidence="2" type="ORF">BGZ96_005933</name>
</gene>
<protein>
    <submittedName>
        <fullName evidence="2">Uncharacterized protein</fullName>
    </submittedName>
</protein>
<evidence type="ECO:0000256" key="1">
    <source>
        <dbReference type="SAM" id="MobiDB-lite"/>
    </source>
</evidence>
<dbReference type="EMBL" id="JAAAIM010000283">
    <property type="protein sequence ID" value="KAG0290620.1"/>
    <property type="molecule type" value="Genomic_DNA"/>
</dbReference>
<keyword evidence="3" id="KW-1185">Reference proteome</keyword>
<organism evidence="2 3">
    <name type="scientific">Linnemannia gamsii</name>
    <dbReference type="NCBI Taxonomy" id="64522"/>
    <lineage>
        <taxon>Eukaryota</taxon>
        <taxon>Fungi</taxon>
        <taxon>Fungi incertae sedis</taxon>
        <taxon>Mucoromycota</taxon>
        <taxon>Mortierellomycotina</taxon>
        <taxon>Mortierellomycetes</taxon>
        <taxon>Mortierellales</taxon>
        <taxon>Mortierellaceae</taxon>
        <taxon>Linnemannia</taxon>
    </lineage>
</organism>